<name>A0A7C1H2M1_9BACT</name>
<organism evidence="2">
    <name type="scientific">Mesotoga infera</name>
    <dbReference type="NCBI Taxonomy" id="1236046"/>
    <lineage>
        <taxon>Bacteria</taxon>
        <taxon>Thermotogati</taxon>
        <taxon>Thermotogota</taxon>
        <taxon>Thermotogae</taxon>
        <taxon>Kosmotogales</taxon>
        <taxon>Kosmotogaceae</taxon>
        <taxon>Mesotoga</taxon>
    </lineage>
</organism>
<keyword evidence="1" id="KW-1133">Transmembrane helix</keyword>
<keyword evidence="1" id="KW-0812">Transmembrane</keyword>
<feature type="transmembrane region" description="Helical" evidence="1">
    <location>
        <begin position="7"/>
        <end position="31"/>
    </location>
</feature>
<keyword evidence="1" id="KW-0472">Membrane</keyword>
<gene>
    <name evidence="2" type="ORF">ENN47_02225</name>
</gene>
<comment type="caution">
    <text evidence="2">The sequence shown here is derived from an EMBL/GenBank/DDBJ whole genome shotgun (WGS) entry which is preliminary data.</text>
</comment>
<evidence type="ECO:0000313" key="2">
    <source>
        <dbReference type="EMBL" id="HDP77005.1"/>
    </source>
</evidence>
<reference evidence="2" key="1">
    <citation type="journal article" date="2020" name="mSystems">
        <title>Genome- and Community-Level Interaction Insights into Carbon Utilization and Element Cycling Functions of Hydrothermarchaeota in Hydrothermal Sediment.</title>
        <authorList>
            <person name="Zhou Z."/>
            <person name="Liu Y."/>
            <person name="Xu W."/>
            <person name="Pan J."/>
            <person name="Luo Z.H."/>
            <person name="Li M."/>
        </authorList>
    </citation>
    <scope>NUCLEOTIDE SEQUENCE [LARGE SCALE GENOMIC DNA]</scope>
    <source>
        <strain evidence="2">SpSt-1179</strain>
    </source>
</reference>
<dbReference type="Proteomes" id="UP000886198">
    <property type="component" value="Unassembled WGS sequence"/>
</dbReference>
<protein>
    <recommendedName>
        <fullName evidence="3">Type 4 fimbrial biogenesis protein PilX N-terminal domain-containing protein</fullName>
    </recommendedName>
</protein>
<dbReference type="EMBL" id="DSBT01000066">
    <property type="protein sequence ID" value="HDP77005.1"/>
    <property type="molecule type" value="Genomic_DNA"/>
</dbReference>
<proteinExistence type="predicted"/>
<sequence>MNSKKGVILGLALIMFLVISIIGISLMTLVMGRARQTNDLEKRTQAYFFARSGVEIARGFAMQKSEIDNQYFGDKVFVIYGNLRDNDDDNSANFNIEDVTSFWSESVRSSFEASAASFESYDVVTAVWKESEYFNFLSSGNAGDMTRTLAFMCCEGSAGTPLFDMAIFADGNIEIGASANSEIIGDVGTNATDTSAISRQGNGGNGKGKNNKISVYGDVYFGPGTDLDGVEPSDYYLAEGNVVGTLDSTRDYKSIIPEFPDFPELTERDSLSVDSDGSIINDDGYYEEINVGSGKTLTIETGEAGNVRKILVNQLKLEDNSSIELSGSGNLNLYVVNNVDLPNGSKKMAFINNNGNAESIDRVVFYYTGNTLGNLDFKGTLFIHNENGVSLGGNSALNVSGLIIYDGTGDVSMKGTPETHSIALFAPNSKVIMTGNADFHGAIVCNEYDGSGGPDVIYKDIEDEFTEASLEIISNDGEEAFELWGE</sequence>
<evidence type="ECO:0000256" key="1">
    <source>
        <dbReference type="SAM" id="Phobius"/>
    </source>
</evidence>
<accession>A0A7C1H2M1</accession>
<dbReference type="AlphaFoldDB" id="A0A7C1H2M1"/>
<evidence type="ECO:0008006" key="3">
    <source>
        <dbReference type="Google" id="ProtNLM"/>
    </source>
</evidence>